<dbReference type="AlphaFoldDB" id="B5E9H1"/>
<reference evidence="7 8" key="2">
    <citation type="journal article" date="2010" name="BMC Genomics">
        <title>The genome of Geobacter bemidjiensis, exemplar for the subsurface clade of Geobacter species that predominate in Fe(III)-reducing subsurface environments.</title>
        <authorList>
            <person name="Aklujkar M."/>
            <person name="Young N.D."/>
            <person name="Holmes D."/>
            <person name="Chavan M."/>
            <person name="Risso C."/>
            <person name="Kiss H.E."/>
            <person name="Han C.S."/>
            <person name="Land M.L."/>
            <person name="Lovley D.R."/>
        </authorList>
    </citation>
    <scope>NUCLEOTIDE SEQUENCE [LARGE SCALE GENOMIC DNA]</scope>
    <source>
        <strain evidence="8">ATCC BAA-1014 / DSM 16622 / JCM 12645 / Bem</strain>
    </source>
</reference>
<keyword evidence="4" id="KW-0804">Transcription</keyword>
<dbReference type="InterPro" id="IPR013324">
    <property type="entry name" value="RNA_pol_sigma_r3/r4-like"/>
</dbReference>
<dbReference type="STRING" id="404380.Gbem_1696"/>
<protein>
    <submittedName>
        <fullName evidence="7">RNA polymerase sigma factor</fullName>
    </submittedName>
</protein>
<dbReference type="eggNOG" id="COG1595">
    <property type="taxonomic scope" value="Bacteria"/>
</dbReference>
<dbReference type="GO" id="GO:0003677">
    <property type="term" value="F:DNA binding"/>
    <property type="evidence" value="ECO:0007669"/>
    <property type="project" value="InterPro"/>
</dbReference>
<dbReference type="OrthoDB" id="8684701at2"/>
<evidence type="ECO:0000313" key="7">
    <source>
        <dbReference type="EMBL" id="ACH38713.1"/>
    </source>
</evidence>
<dbReference type="EMBL" id="CP001124">
    <property type="protein sequence ID" value="ACH38713.1"/>
    <property type="molecule type" value="Genomic_DNA"/>
</dbReference>
<evidence type="ECO:0000256" key="1">
    <source>
        <dbReference type="ARBA" id="ARBA00010641"/>
    </source>
</evidence>
<evidence type="ECO:0000256" key="2">
    <source>
        <dbReference type="ARBA" id="ARBA00023015"/>
    </source>
</evidence>
<evidence type="ECO:0000256" key="4">
    <source>
        <dbReference type="ARBA" id="ARBA00023163"/>
    </source>
</evidence>
<proteinExistence type="inferred from homology"/>
<dbReference type="InterPro" id="IPR007627">
    <property type="entry name" value="RNA_pol_sigma70_r2"/>
</dbReference>
<organism evidence="7 8">
    <name type="scientific">Citrifermentans bemidjiense (strain ATCC BAA-1014 / DSM 16622 / JCM 12645 / Bem)</name>
    <name type="common">Geobacter bemidjiensis</name>
    <dbReference type="NCBI Taxonomy" id="404380"/>
    <lineage>
        <taxon>Bacteria</taxon>
        <taxon>Pseudomonadati</taxon>
        <taxon>Thermodesulfobacteriota</taxon>
        <taxon>Desulfuromonadia</taxon>
        <taxon>Geobacterales</taxon>
        <taxon>Geobacteraceae</taxon>
        <taxon>Citrifermentans</taxon>
    </lineage>
</organism>
<dbReference type="HOGENOM" id="CLU_047691_3_4_7"/>
<dbReference type="Gene3D" id="1.10.1740.10">
    <property type="match status" value="1"/>
</dbReference>
<dbReference type="InterPro" id="IPR013249">
    <property type="entry name" value="RNA_pol_sigma70_r4_t2"/>
</dbReference>
<evidence type="ECO:0000259" key="5">
    <source>
        <dbReference type="Pfam" id="PF04542"/>
    </source>
</evidence>
<dbReference type="Gene3D" id="1.10.10.10">
    <property type="entry name" value="Winged helix-like DNA-binding domain superfamily/Winged helix DNA-binding domain"/>
    <property type="match status" value="1"/>
</dbReference>
<dbReference type="InterPro" id="IPR036388">
    <property type="entry name" value="WH-like_DNA-bd_sf"/>
</dbReference>
<keyword evidence="8" id="KW-1185">Reference proteome</keyword>
<evidence type="ECO:0000259" key="6">
    <source>
        <dbReference type="Pfam" id="PF08281"/>
    </source>
</evidence>
<evidence type="ECO:0000313" key="8">
    <source>
        <dbReference type="Proteomes" id="UP000008825"/>
    </source>
</evidence>
<feature type="domain" description="RNA polymerase sigma factor 70 region 4 type 2" evidence="6">
    <location>
        <begin position="110"/>
        <end position="161"/>
    </location>
</feature>
<dbReference type="InterPro" id="IPR014284">
    <property type="entry name" value="RNA_pol_sigma-70_dom"/>
</dbReference>
<dbReference type="InterPro" id="IPR013325">
    <property type="entry name" value="RNA_pol_sigma_r2"/>
</dbReference>
<dbReference type="GO" id="GO:0006352">
    <property type="term" value="P:DNA-templated transcription initiation"/>
    <property type="evidence" value="ECO:0007669"/>
    <property type="project" value="InterPro"/>
</dbReference>
<dbReference type="GO" id="GO:0016987">
    <property type="term" value="F:sigma factor activity"/>
    <property type="evidence" value="ECO:0007669"/>
    <property type="project" value="UniProtKB-KW"/>
</dbReference>
<dbReference type="KEGG" id="gbm:Gbem_1696"/>
<reference evidence="7 8" key="1">
    <citation type="submission" date="2008-07" db="EMBL/GenBank/DDBJ databases">
        <title>Complete sequence of Geobacter bemidjiensis BEM.</title>
        <authorList>
            <consortium name="US DOE Joint Genome Institute"/>
            <person name="Lucas S."/>
            <person name="Copeland A."/>
            <person name="Lapidus A."/>
            <person name="Glavina del Rio T."/>
            <person name="Dalin E."/>
            <person name="Tice H."/>
            <person name="Bruce D."/>
            <person name="Goodwin L."/>
            <person name="Pitluck S."/>
            <person name="Kiss H."/>
            <person name="Brettin T."/>
            <person name="Detter J.C."/>
            <person name="Han C."/>
            <person name="Kuske C.R."/>
            <person name="Schmutz J."/>
            <person name="Larimer F."/>
            <person name="Land M."/>
            <person name="Hauser L."/>
            <person name="Kyrpides N."/>
            <person name="Lykidis A."/>
            <person name="Lovley D."/>
            <person name="Richardson P."/>
        </authorList>
    </citation>
    <scope>NUCLEOTIDE SEQUENCE [LARGE SCALE GENOMIC DNA]</scope>
    <source>
        <strain evidence="8">ATCC BAA-1014 / DSM 16622 / JCM 12645 / Bem</strain>
    </source>
</reference>
<comment type="similarity">
    <text evidence="1">Belongs to the sigma-70 factor family. ECF subfamily.</text>
</comment>
<dbReference type="InterPro" id="IPR039425">
    <property type="entry name" value="RNA_pol_sigma-70-like"/>
</dbReference>
<dbReference type="NCBIfam" id="TIGR02937">
    <property type="entry name" value="sigma70-ECF"/>
    <property type="match status" value="1"/>
</dbReference>
<name>B5E9H1_CITBB</name>
<keyword evidence="2" id="KW-0805">Transcription regulation</keyword>
<dbReference type="Proteomes" id="UP000008825">
    <property type="component" value="Chromosome"/>
</dbReference>
<sequence length="186" mass="21520">MTFEEIYQEFQPKITRYLCSFMSEEEALEVSQAVFLKVSQSLESFRAESSLSTWIYRIATNAAHDHASLSMTKQRRAEQLLDEDQSLDDFVREDDPETDWEYIRSEMGCCIRGMVDGLPEKLREVLVLSEFEGLSNAEIADVLKASLDTVKIRLHRARKALREAMGAGCDFYRDERNQLMCDRKAQ</sequence>
<dbReference type="PANTHER" id="PTHR43133:SF51">
    <property type="entry name" value="RNA POLYMERASE SIGMA FACTOR"/>
    <property type="match status" value="1"/>
</dbReference>
<dbReference type="SUPFAM" id="SSF88659">
    <property type="entry name" value="Sigma3 and sigma4 domains of RNA polymerase sigma factors"/>
    <property type="match status" value="1"/>
</dbReference>
<dbReference type="SUPFAM" id="SSF88946">
    <property type="entry name" value="Sigma2 domain of RNA polymerase sigma factors"/>
    <property type="match status" value="1"/>
</dbReference>
<dbReference type="Pfam" id="PF04542">
    <property type="entry name" value="Sigma70_r2"/>
    <property type="match status" value="1"/>
</dbReference>
<keyword evidence="3" id="KW-0731">Sigma factor</keyword>
<accession>B5E9H1</accession>
<dbReference type="CDD" id="cd06171">
    <property type="entry name" value="Sigma70_r4"/>
    <property type="match status" value="1"/>
</dbReference>
<evidence type="ECO:0000256" key="3">
    <source>
        <dbReference type="ARBA" id="ARBA00023082"/>
    </source>
</evidence>
<dbReference type="PANTHER" id="PTHR43133">
    <property type="entry name" value="RNA POLYMERASE ECF-TYPE SIGMA FACTO"/>
    <property type="match status" value="1"/>
</dbReference>
<dbReference type="Pfam" id="PF08281">
    <property type="entry name" value="Sigma70_r4_2"/>
    <property type="match status" value="1"/>
</dbReference>
<gene>
    <name evidence="7" type="ordered locus">Gbem_1696</name>
</gene>
<dbReference type="RefSeq" id="WP_012530130.1">
    <property type="nucleotide sequence ID" value="NC_011146.1"/>
</dbReference>
<feature type="domain" description="RNA polymerase sigma-70 region 2" evidence="5">
    <location>
        <begin position="6"/>
        <end position="66"/>
    </location>
</feature>